<dbReference type="CDD" id="cd23377">
    <property type="entry name" value="beta-trefoil_STI_MP4-like"/>
    <property type="match status" value="1"/>
</dbReference>
<dbReference type="SMART" id="SM00452">
    <property type="entry name" value="STI"/>
    <property type="match status" value="1"/>
</dbReference>
<dbReference type="Gramene" id="rna36734">
    <property type="protein sequence ID" value="RHN52111.1"/>
    <property type="gene ID" value="gene36734"/>
</dbReference>
<evidence type="ECO:0000256" key="6">
    <source>
        <dbReference type="SAM" id="SignalP"/>
    </source>
</evidence>
<keyword evidence="6" id="KW-0732">Signal</keyword>
<accession>A0A396HHV5</accession>
<gene>
    <name evidence="7" type="ORF">MtrunA17_Chr6g0476831</name>
</gene>
<evidence type="ECO:0000256" key="1">
    <source>
        <dbReference type="ARBA" id="ARBA00004613"/>
    </source>
</evidence>
<dbReference type="PANTHER" id="PTHR33107">
    <property type="entry name" value="KUNITZ TRYPSIN INHIBITOR 2"/>
    <property type="match status" value="1"/>
</dbReference>
<dbReference type="SUPFAM" id="SSF50386">
    <property type="entry name" value="STI-like"/>
    <property type="match status" value="1"/>
</dbReference>
<evidence type="ECO:0000256" key="5">
    <source>
        <dbReference type="ARBA" id="ARBA00023157"/>
    </source>
</evidence>
<protein>
    <submittedName>
        <fullName evidence="7">Kunitz-type trypsin inhibitor-like 1 protein</fullName>
    </submittedName>
</protein>
<feature type="chain" id="PRO_5017339807" evidence="6">
    <location>
        <begin position="24"/>
        <end position="239"/>
    </location>
</feature>
<feature type="signal peptide" evidence="6">
    <location>
        <begin position="1"/>
        <end position="23"/>
    </location>
</feature>
<keyword evidence="4" id="KW-0722">Serine protease inhibitor</keyword>
<reference evidence="7" key="1">
    <citation type="journal article" date="2018" name="Nat. Plants">
        <title>Whole-genome landscape of Medicago truncatula symbiotic genes.</title>
        <authorList>
            <person name="Pecrix Y."/>
            <person name="Gamas P."/>
            <person name="Carrere S."/>
        </authorList>
    </citation>
    <scope>NUCLEOTIDE SEQUENCE</scope>
    <source>
        <tissue evidence="7">Leaves</tissue>
    </source>
</reference>
<organism evidence="7">
    <name type="scientific">Medicago truncatula</name>
    <name type="common">Barrel medic</name>
    <name type="synonym">Medicago tribuloides</name>
    <dbReference type="NCBI Taxonomy" id="3880"/>
    <lineage>
        <taxon>Eukaryota</taxon>
        <taxon>Viridiplantae</taxon>
        <taxon>Streptophyta</taxon>
        <taxon>Embryophyta</taxon>
        <taxon>Tracheophyta</taxon>
        <taxon>Spermatophyta</taxon>
        <taxon>Magnoliopsida</taxon>
        <taxon>eudicotyledons</taxon>
        <taxon>Gunneridae</taxon>
        <taxon>Pentapetalae</taxon>
        <taxon>rosids</taxon>
        <taxon>fabids</taxon>
        <taxon>Fabales</taxon>
        <taxon>Fabaceae</taxon>
        <taxon>Papilionoideae</taxon>
        <taxon>50 kb inversion clade</taxon>
        <taxon>NPAAA clade</taxon>
        <taxon>Hologalegina</taxon>
        <taxon>IRL clade</taxon>
        <taxon>Trifolieae</taxon>
        <taxon>Medicago</taxon>
    </lineage>
</organism>
<dbReference type="InterPro" id="IPR002160">
    <property type="entry name" value="Prot_inh_Kunz-lg"/>
</dbReference>
<evidence type="ECO:0000313" key="7">
    <source>
        <dbReference type="EMBL" id="RHN52111.1"/>
    </source>
</evidence>
<evidence type="ECO:0000256" key="4">
    <source>
        <dbReference type="ARBA" id="ARBA00022900"/>
    </source>
</evidence>
<dbReference type="InterPro" id="IPR011065">
    <property type="entry name" value="Kunitz_inhibitor_STI-like_sf"/>
</dbReference>
<evidence type="ECO:0000256" key="2">
    <source>
        <dbReference type="ARBA" id="ARBA00022525"/>
    </source>
</evidence>
<dbReference type="Gene3D" id="2.80.10.50">
    <property type="match status" value="1"/>
</dbReference>
<dbReference type="PROSITE" id="PS00283">
    <property type="entry name" value="SOYBEAN_KUNITZ"/>
    <property type="match status" value="1"/>
</dbReference>
<dbReference type="PRINTS" id="PR00291">
    <property type="entry name" value="KUNITZINHBTR"/>
</dbReference>
<dbReference type="Pfam" id="PF00197">
    <property type="entry name" value="Kunitz_legume"/>
    <property type="match status" value="1"/>
</dbReference>
<dbReference type="Proteomes" id="UP000265566">
    <property type="component" value="Chromosome 6"/>
</dbReference>
<comment type="subcellular location">
    <subcellularLocation>
        <location evidence="1">Secreted</location>
    </subcellularLocation>
</comment>
<dbReference type="GO" id="GO:0004867">
    <property type="term" value="F:serine-type endopeptidase inhibitor activity"/>
    <property type="evidence" value="ECO:0007669"/>
    <property type="project" value="UniProtKB-KW"/>
</dbReference>
<comment type="caution">
    <text evidence="7">The sequence shown here is derived from an EMBL/GenBank/DDBJ whole genome shotgun (WGS) entry which is preliminary data.</text>
</comment>
<proteinExistence type="predicted"/>
<name>A0A396HHV5_MEDTR</name>
<keyword evidence="2" id="KW-0964">Secreted</keyword>
<dbReference type="PANTHER" id="PTHR33107:SF21">
    <property type="entry name" value="KUNITZ FAMILY TRYPSIN AND PROTEASE INHIBITOR PROTEIN"/>
    <property type="match status" value="1"/>
</dbReference>
<dbReference type="AlphaFoldDB" id="A0A396HHV5"/>
<dbReference type="GO" id="GO:0005576">
    <property type="term" value="C:extracellular region"/>
    <property type="evidence" value="ECO:0007669"/>
    <property type="project" value="UniProtKB-SubCell"/>
</dbReference>
<sequence length="239" mass="26228">MKHLLSLTLSFFIFVFITNLSLATSNDVEQVLDINGNPIFPGGQYYILPALRGPGGGGVRLGRTGDLKCPVTVLQDRREVKNGLPVKFTIPGISPGIIFTGTPLEIEYTKKPSCAASTKWLIFVDNVIGKACIGIGGPENYPGVQTLKGKFNIQKHASGFGYNLGFCVTGSPTCLDIGRFDNDEAGRRLNLTEHEVYQVVFVDAATYEAEYIKSVNYVLEQFKHLISEISYLCFFLSCI</sequence>
<evidence type="ECO:0000256" key="3">
    <source>
        <dbReference type="ARBA" id="ARBA00022690"/>
    </source>
</evidence>
<dbReference type="EMBL" id="PSQE01000006">
    <property type="protein sequence ID" value="RHN52111.1"/>
    <property type="molecule type" value="Genomic_DNA"/>
</dbReference>
<keyword evidence="5" id="KW-1015">Disulfide bond</keyword>
<keyword evidence="3" id="KW-0646">Protease inhibitor</keyword>